<dbReference type="SMART" id="SM00343">
    <property type="entry name" value="ZnF_C2HC"/>
    <property type="match status" value="2"/>
</dbReference>
<feature type="compositionally biased region" description="Basic residues" evidence="13">
    <location>
        <begin position="1228"/>
        <end position="1237"/>
    </location>
</feature>
<dbReference type="Pfam" id="PF13650">
    <property type="entry name" value="Asp_protease_2"/>
    <property type="match status" value="1"/>
</dbReference>
<evidence type="ECO:0000256" key="8">
    <source>
        <dbReference type="ARBA" id="ARBA00022801"/>
    </source>
</evidence>
<dbReference type="Pfam" id="PF17921">
    <property type="entry name" value="Integrase_H2C2"/>
    <property type="match status" value="1"/>
</dbReference>
<keyword evidence="11" id="KW-0511">Multifunctional enzyme</keyword>
<dbReference type="InterPro" id="IPR036397">
    <property type="entry name" value="RNaseH_sf"/>
</dbReference>
<keyword evidence="7" id="KW-0255">Endonuclease</keyword>
<protein>
    <recommendedName>
        <fullName evidence="1">RNA-directed DNA polymerase</fullName>
        <ecNumber evidence="1">2.7.7.49</ecNumber>
    </recommendedName>
</protein>
<dbReference type="GO" id="GO:0003677">
    <property type="term" value="F:DNA binding"/>
    <property type="evidence" value="ECO:0007669"/>
    <property type="project" value="UniProtKB-KW"/>
</dbReference>
<dbReference type="InterPro" id="IPR001995">
    <property type="entry name" value="Peptidase_A2_cat"/>
</dbReference>
<dbReference type="GO" id="GO:0003964">
    <property type="term" value="F:RNA-directed DNA polymerase activity"/>
    <property type="evidence" value="ECO:0007669"/>
    <property type="project" value="UniProtKB-KW"/>
</dbReference>
<evidence type="ECO:0000256" key="12">
    <source>
        <dbReference type="PROSITE-ProRule" id="PRU00047"/>
    </source>
</evidence>
<dbReference type="InterPro" id="IPR041577">
    <property type="entry name" value="RT_RNaseH_2"/>
</dbReference>
<evidence type="ECO:0000256" key="7">
    <source>
        <dbReference type="ARBA" id="ARBA00022759"/>
    </source>
</evidence>
<dbReference type="InterPro" id="IPR001878">
    <property type="entry name" value="Znf_CCHC"/>
</dbReference>
<dbReference type="GO" id="GO:0006508">
    <property type="term" value="P:proteolysis"/>
    <property type="evidence" value="ECO:0007669"/>
    <property type="project" value="UniProtKB-KW"/>
</dbReference>
<dbReference type="Pfam" id="PF17919">
    <property type="entry name" value="RT_RNaseH_2"/>
    <property type="match status" value="1"/>
</dbReference>
<evidence type="ECO:0000259" key="17">
    <source>
        <dbReference type="PROSITE" id="PS50994"/>
    </source>
</evidence>
<dbReference type="InterPro" id="IPR043502">
    <property type="entry name" value="DNA/RNA_pol_sf"/>
</dbReference>
<dbReference type="PROSITE" id="PS50175">
    <property type="entry name" value="ASP_PROT_RETROV"/>
    <property type="match status" value="1"/>
</dbReference>
<evidence type="ECO:0000313" key="18">
    <source>
        <dbReference type="EnsemblMetazoa" id="ENSAATROPP013074"/>
    </source>
</evidence>
<keyword evidence="12" id="KW-0862">Zinc</keyword>
<dbReference type="Proteomes" id="UP000075880">
    <property type="component" value="Unassembled WGS sequence"/>
</dbReference>
<dbReference type="GO" id="GO:0004190">
    <property type="term" value="F:aspartic-type endopeptidase activity"/>
    <property type="evidence" value="ECO:0007669"/>
    <property type="project" value="UniProtKB-KW"/>
</dbReference>
<evidence type="ECO:0000256" key="1">
    <source>
        <dbReference type="ARBA" id="ARBA00012493"/>
    </source>
</evidence>
<dbReference type="FunFam" id="3.10.20.370:FF:000001">
    <property type="entry name" value="Retrovirus-related Pol polyprotein from transposon 17.6-like protein"/>
    <property type="match status" value="1"/>
</dbReference>
<dbReference type="EnsemblMetazoa" id="ENSAATROPT014339">
    <property type="protein sequence ID" value="ENSAATROPP013074"/>
    <property type="gene ID" value="ENSAATROPG011635"/>
</dbReference>
<dbReference type="InterPro" id="IPR041588">
    <property type="entry name" value="Integrase_H2C2"/>
</dbReference>
<feature type="domain" description="Integrase catalytic" evidence="17">
    <location>
        <begin position="927"/>
        <end position="1081"/>
    </location>
</feature>
<evidence type="ECO:0000259" key="15">
    <source>
        <dbReference type="PROSITE" id="PS50175"/>
    </source>
</evidence>
<dbReference type="PANTHER" id="PTHR37984:SF5">
    <property type="entry name" value="PROTEIN NYNRIN-LIKE"/>
    <property type="match status" value="1"/>
</dbReference>
<keyword evidence="4" id="KW-0548">Nucleotidyltransferase</keyword>
<keyword evidence="19" id="KW-1185">Reference proteome</keyword>
<dbReference type="InterPro" id="IPR021109">
    <property type="entry name" value="Peptidase_aspartic_dom_sf"/>
</dbReference>
<evidence type="ECO:0000259" key="16">
    <source>
        <dbReference type="PROSITE" id="PS50878"/>
    </source>
</evidence>
<dbReference type="Gene3D" id="1.10.340.70">
    <property type="match status" value="1"/>
</dbReference>
<dbReference type="PROSITE" id="PS50994">
    <property type="entry name" value="INTEGRASE"/>
    <property type="match status" value="1"/>
</dbReference>
<keyword evidence="12" id="KW-0863">Zinc-finger</keyword>
<dbReference type="PANTHER" id="PTHR37984">
    <property type="entry name" value="PROTEIN CBG26694"/>
    <property type="match status" value="1"/>
</dbReference>
<reference evidence="18" key="1">
    <citation type="submission" date="2024-04" db="UniProtKB">
        <authorList>
            <consortium name="EnsemblMetazoa"/>
        </authorList>
    </citation>
    <scope>IDENTIFICATION</scope>
    <source>
        <strain evidence="18">EBRO</strain>
    </source>
</reference>
<keyword evidence="2" id="KW-0645">Protease</keyword>
<dbReference type="CDD" id="cd01647">
    <property type="entry name" value="RT_LTR"/>
    <property type="match status" value="1"/>
</dbReference>
<keyword evidence="5" id="KW-0540">Nuclease</keyword>
<proteinExistence type="predicted"/>
<dbReference type="AlphaFoldDB" id="A0AAG5DQR5"/>
<dbReference type="InterPro" id="IPR000477">
    <property type="entry name" value="RT_dom"/>
</dbReference>
<evidence type="ECO:0000256" key="13">
    <source>
        <dbReference type="SAM" id="MobiDB-lite"/>
    </source>
</evidence>
<keyword evidence="3" id="KW-0808">Transferase</keyword>
<dbReference type="GO" id="GO:0015074">
    <property type="term" value="P:DNA integration"/>
    <property type="evidence" value="ECO:0007669"/>
    <property type="project" value="InterPro"/>
</dbReference>
<dbReference type="FunFam" id="3.30.70.270:FF:000020">
    <property type="entry name" value="Transposon Tf2-6 polyprotein-like Protein"/>
    <property type="match status" value="1"/>
</dbReference>
<dbReference type="InterPro" id="IPR050951">
    <property type="entry name" value="Retrovirus_Pol_polyprotein"/>
</dbReference>
<dbReference type="SUPFAM" id="SSF56672">
    <property type="entry name" value="DNA/RNA polymerases"/>
    <property type="match status" value="1"/>
</dbReference>
<dbReference type="Gene3D" id="3.30.420.10">
    <property type="entry name" value="Ribonuclease H-like superfamily/Ribonuclease H"/>
    <property type="match status" value="1"/>
</dbReference>
<name>A0AAG5DQR5_ANOAO</name>
<dbReference type="Gene3D" id="3.10.10.10">
    <property type="entry name" value="HIV Type 1 Reverse Transcriptase, subunit A, domain 1"/>
    <property type="match status" value="1"/>
</dbReference>
<keyword evidence="12" id="KW-0479">Metal-binding</keyword>
<dbReference type="InterPro" id="IPR036875">
    <property type="entry name" value="Znf_CCHC_sf"/>
</dbReference>
<dbReference type="PROSITE" id="PS50878">
    <property type="entry name" value="RT_POL"/>
    <property type="match status" value="1"/>
</dbReference>
<dbReference type="InterPro" id="IPR001584">
    <property type="entry name" value="Integrase_cat-core"/>
</dbReference>
<evidence type="ECO:0000313" key="19">
    <source>
        <dbReference type="Proteomes" id="UP000075880"/>
    </source>
</evidence>
<feature type="region of interest" description="Disordered" evidence="13">
    <location>
        <begin position="1205"/>
        <end position="1245"/>
    </location>
</feature>
<dbReference type="Pfam" id="PF00078">
    <property type="entry name" value="RVT_1"/>
    <property type="match status" value="1"/>
</dbReference>
<keyword evidence="8" id="KW-0378">Hydrolase</keyword>
<evidence type="ECO:0000256" key="9">
    <source>
        <dbReference type="ARBA" id="ARBA00022918"/>
    </source>
</evidence>
<dbReference type="SUPFAM" id="SSF53098">
    <property type="entry name" value="Ribonuclease H-like"/>
    <property type="match status" value="1"/>
</dbReference>
<feature type="domain" description="Peptidase A2" evidence="15">
    <location>
        <begin position="211"/>
        <end position="251"/>
    </location>
</feature>
<organism evidence="18 19">
    <name type="scientific">Anopheles atroparvus</name>
    <name type="common">European mosquito</name>
    <dbReference type="NCBI Taxonomy" id="41427"/>
    <lineage>
        <taxon>Eukaryota</taxon>
        <taxon>Metazoa</taxon>
        <taxon>Ecdysozoa</taxon>
        <taxon>Arthropoda</taxon>
        <taxon>Hexapoda</taxon>
        <taxon>Insecta</taxon>
        <taxon>Pterygota</taxon>
        <taxon>Neoptera</taxon>
        <taxon>Endopterygota</taxon>
        <taxon>Diptera</taxon>
        <taxon>Nematocera</taxon>
        <taxon>Culicoidea</taxon>
        <taxon>Culicidae</taxon>
        <taxon>Anophelinae</taxon>
        <taxon>Anopheles</taxon>
    </lineage>
</organism>
<keyword evidence="6" id="KW-0064">Aspartyl protease</keyword>
<evidence type="ECO:0000256" key="3">
    <source>
        <dbReference type="ARBA" id="ARBA00022679"/>
    </source>
</evidence>
<evidence type="ECO:0000256" key="11">
    <source>
        <dbReference type="ARBA" id="ARBA00023268"/>
    </source>
</evidence>
<evidence type="ECO:0000256" key="4">
    <source>
        <dbReference type="ARBA" id="ARBA00022695"/>
    </source>
</evidence>
<dbReference type="GO" id="GO:0008270">
    <property type="term" value="F:zinc ion binding"/>
    <property type="evidence" value="ECO:0007669"/>
    <property type="project" value="UniProtKB-KW"/>
</dbReference>
<evidence type="ECO:0000256" key="5">
    <source>
        <dbReference type="ARBA" id="ARBA00022722"/>
    </source>
</evidence>
<dbReference type="PROSITE" id="PS50158">
    <property type="entry name" value="ZF_CCHC"/>
    <property type="match status" value="1"/>
</dbReference>
<dbReference type="Gene3D" id="4.10.60.10">
    <property type="entry name" value="Zinc finger, CCHC-type"/>
    <property type="match status" value="1"/>
</dbReference>
<dbReference type="FunFam" id="3.30.420.10:FF:000063">
    <property type="entry name" value="Retrovirus-related Pol polyprotein from transposon 297-like Protein"/>
    <property type="match status" value="1"/>
</dbReference>
<keyword evidence="10" id="KW-0238">DNA-binding</keyword>
<evidence type="ECO:0000256" key="6">
    <source>
        <dbReference type="ARBA" id="ARBA00022750"/>
    </source>
</evidence>
<keyword evidence="9" id="KW-0695">RNA-directed DNA polymerase</keyword>
<dbReference type="Pfam" id="PF00665">
    <property type="entry name" value="rve"/>
    <property type="match status" value="1"/>
</dbReference>
<dbReference type="InterPro" id="IPR043128">
    <property type="entry name" value="Rev_trsase/Diguanyl_cyclase"/>
</dbReference>
<dbReference type="FunFam" id="1.10.340.70:FF:000003">
    <property type="entry name" value="Protein CBG25708"/>
    <property type="match status" value="1"/>
</dbReference>
<evidence type="ECO:0000256" key="2">
    <source>
        <dbReference type="ARBA" id="ARBA00022670"/>
    </source>
</evidence>
<sequence length="1245" mass="140813">MLTNSKKKNEDHLAYACRLNKACVDFELGKLSEEQFKCLLFVCGLRSEHDVEIRTRLLARIEDKADLTFQQLSAECSRIANIKKDSAMIESPAKESVLAVQSEKQHFKRSQPGRFTRPSRPCYACGGTHWSRDCPYRDKECFKCKRKGHRASHCRQYQKPLRKPNARFNRGYEKRNNNNLAQVVTVKVQSVDRNAQSKRKYIEVKLNNTPIRLQIDTGSDISIIDRCAWKRIGSPRLTPLSVTAKTASGAGLELEGEFRGEVKLGNVTTDVVVRVAKQELLLCGADLCEPLGLWSLPIESFCCYLQGSVSKPLDVQECFPKVFQGTGLCKKASIKCTIKDNCRPVFRPKRPVAYAMQEVVDKELQRLEELGVITPITHSEWAAPVVVVRKASGAVRICGDYSTGLNDALQPYDYPLPLPEDIFARLANCSVFSKLDLSDAFLQVEIDQQHRALLTINTHRGLFSYNRLPPGLKIAPAAFQQVIDTMLAGLNNVFGYLDDIVIGGATTQEHNASLQEVLKRIAEYGFTIKPEKCAFNVERINYLGHIIDRRGLRPDSAKIEAILKLPEPTDVTGVRAFLGAVNYYGRFVKGMRELRYPLDCLLKGDKPFRWTEECRAAFEKFKAVLSSDLLLTHYDPRQEIIVSADASSIGLGATISHKYTDGSVRVVQHASRALSNTEQAYSQIDREALAIIYAITKFHKMIFGRRFVLQTDHKPLLRIFGSKKGIPTYTANRLQRFALTLLAYDFDIKYVRTEEFGGADILSRLIANHNKPEPECIIASIETDDDLAYVAVNALNVFPLSFNEVAEATQRDVSLRNVGKYIVNGWPKAVQYGSELATFYSRRECLSNIKGCILFGERVVIPRILQKRCLAQLHKGHPGIVRMKAIARSYVYWPNMDEDIVEAVATCVSCQSASKSPPKVESSAWPKPLGPWNRVHIDYAGPLDGVYFLVIVDAFSKWPEIVKTTSTSAHATIAILRGIFARHGSPITLVSDNGPQFVGEHFEDFCKRFGIAHITTAPYHPQSNGQAERFVDTFKRALRKIRVTDVNLEEALDIFLLTYRTTPNPLLDRNKTPAEIMYNRPIRTDLDLLKPPTRTSESESYESARAFKVGDAVFAKVYVSNKFYWVPGEITKRVGSVMYQVRTEKNLVRRQHVNQLRKRFVHHQPRENSCGILPLDILLSECSLPEQSTQLQFLEDRPPSPVLEEHVMPNPPRRPQRARVQLDGPPRRSSRVRRPPRRLQSYQLN</sequence>
<dbReference type="GO" id="GO:0042575">
    <property type="term" value="C:DNA polymerase complex"/>
    <property type="evidence" value="ECO:0007669"/>
    <property type="project" value="UniProtKB-ARBA"/>
</dbReference>
<dbReference type="SUPFAM" id="SSF50630">
    <property type="entry name" value="Acid proteases"/>
    <property type="match status" value="1"/>
</dbReference>
<dbReference type="GO" id="GO:0004519">
    <property type="term" value="F:endonuclease activity"/>
    <property type="evidence" value="ECO:0007669"/>
    <property type="project" value="UniProtKB-KW"/>
</dbReference>
<evidence type="ECO:0000256" key="10">
    <source>
        <dbReference type="ARBA" id="ARBA00023125"/>
    </source>
</evidence>
<dbReference type="Gene3D" id="2.40.70.10">
    <property type="entry name" value="Acid Proteases"/>
    <property type="match status" value="1"/>
</dbReference>
<dbReference type="SUPFAM" id="SSF57756">
    <property type="entry name" value="Retrovirus zinc finger-like domains"/>
    <property type="match status" value="1"/>
</dbReference>
<feature type="domain" description="Reverse transcriptase" evidence="16">
    <location>
        <begin position="369"/>
        <end position="547"/>
    </location>
</feature>
<dbReference type="EC" id="2.7.7.49" evidence="1"/>
<feature type="domain" description="CCHC-type" evidence="14">
    <location>
        <begin position="141"/>
        <end position="156"/>
    </location>
</feature>
<accession>A0AAG5DQR5</accession>
<dbReference type="InterPro" id="IPR012337">
    <property type="entry name" value="RNaseH-like_sf"/>
</dbReference>
<dbReference type="CDD" id="cd09274">
    <property type="entry name" value="RNase_HI_RT_Ty3"/>
    <property type="match status" value="1"/>
</dbReference>
<dbReference type="Gene3D" id="3.30.70.270">
    <property type="match status" value="2"/>
</dbReference>
<evidence type="ECO:0000259" key="14">
    <source>
        <dbReference type="PROSITE" id="PS50158"/>
    </source>
</evidence>